<evidence type="ECO:0000313" key="1">
    <source>
        <dbReference type="EMBL" id="MPM73880.1"/>
    </source>
</evidence>
<sequence>MSKMSEMAATIEDLRSAAAAINEAANWLEEQFSGDEPVPEETVSSEPVLTLEAVRAVLADKSRAGFTAQIRSLLQKYGADRLSGVDTENYKALLADVEDLTDAT</sequence>
<comment type="caution">
    <text evidence="1">The sequence shown here is derived from an EMBL/GenBank/DDBJ whole genome shotgun (WGS) entry which is preliminary data.</text>
</comment>
<protein>
    <recommendedName>
        <fullName evidence="2">DNA ligase</fullName>
    </recommendedName>
</protein>
<gene>
    <name evidence="1" type="ORF">SDC9_120865</name>
</gene>
<accession>A0A645CAC5</accession>
<dbReference type="EMBL" id="VSSQ01025625">
    <property type="protein sequence ID" value="MPM73880.1"/>
    <property type="molecule type" value="Genomic_DNA"/>
</dbReference>
<name>A0A645CAC5_9ZZZZ</name>
<reference evidence="1" key="1">
    <citation type="submission" date="2019-08" db="EMBL/GenBank/DDBJ databases">
        <authorList>
            <person name="Kucharzyk K."/>
            <person name="Murdoch R.W."/>
            <person name="Higgins S."/>
            <person name="Loffler F."/>
        </authorList>
    </citation>
    <scope>NUCLEOTIDE SEQUENCE</scope>
</reference>
<organism evidence="1">
    <name type="scientific">bioreactor metagenome</name>
    <dbReference type="NCBI Taxonomy" id="1076179"/>
    <lineage>
        <taxon>unclassified sequences</taxon>
        <taxon>metagenomes</taxon>
        <taxon>ecological metagenomes</taxon>
    </lineage>
</organism>
<evidence type="ECO:0008006" key="2">
    <source>
        <dbReference type="Google" id="ProtNLM"/>
    </source>
</evidence>
<dbReference type="AlphaFoldDB" id="A0A645CAC5"/>
<proteinExistence type="predicted"/>